<organism evidence="2 3">
    <name type="scientific">Joostella atrarenae</name>
    <dbReference type="NCBI Taxonomy" id="679257"/>
    <lineage>
        <taxon>Bacteria</taxon>
        <taxon>Pseudomonadati</taxon>
        <taxon>Bacteroidota</taxon>
        <taxon>Flavobacteriia</taxon>
        <taxon>Flavobacteriales</taxon>
        <taxon>Flavobacteriaceae</taxon>
        <taxon>Joostella</taxon>
    </lineage>
</organism>
<reference evidence="2 3" key="1">
    <citation type="submission" date="2021-01" db="EMBL/GenBank/DDBJ databases">
        <title>Genome sequencing of Joostella atrarenae M1-2 (= KCTC 23194).</title>
        <authorList>
            <person name="Zakaria M.R."/>
            <person name="Lam M.Q."/>
            <person name="Chong C.S."/>
        </authorList>
    </citation>
    <scope>NUCLEOTIDE SEQUENCE [LARGE SCALE GENOMIC DNA]</scope>
    <source>
        <strain evidence="2 3">M1-2</strain>
    </source>
</reference>
<comment type="caution">
    <text evidence="2">The sequence shown here is derived from an EMBL/GenBank/DDBJ whole genome shotgun (WGS) entry which is preliminary data.</text>
</comment>
<dbReference type="Proteomes" id="UP000829517">
    <property type="component" value="Unassembled WGS sequence"/>
</dbReference>
<evidence type="ECO:0000313" key="3">
    <source>
        <dbReference type="Proteomes" id="UP000829517"/>
    </source>
</evidence>
<evidence type="ECO:0000259" key="1">
    <source>
        <dbReference type="Pfam" id="PF12728"/>
    </source>
</evidence>
<evidence type="ECO:0000313" key="2">
    <source>
        <dbReference type="EMBL" id="MCF8715459.1"/>
    </source>
</evidence>
<gene>
    <name evidence="2" type="ORF">JM658_11530</name>
</gene>
<feature type="domain" description="Helix-turn-helix" evidence="1">
    <location>
        <begin position="24"/>
        <end position="69"/>
    </location>
</feature>
<proteinExistence type="predicted"/>
<dbReference type="InterPro" id="IPR041657">
    <property type="entry name" value="HTH_17"/>
</dbReference>
<protein>
    <submittedName>
        <fullName evidence="2">Helix-turn-helix domain-containing protein</fullName>
    </submittedName>
</protein>
<dbReference type="InterPro" id="IPR009061">
    <property type="entry name" value="DNA-bd_dom_put_sf"/>
</dbReference>
<keyword evidence="3" id="KW-1185">Reference proteome</keyword>
<name>A0ABS9J4Y5_9FLAO</name>
<accession>A0ABS9J4Y5</accession>
<dbReference type="Pfam" id="PF12728">
    <property type="entry name" value="HTH_17"/>
    <property type="match status" value="1"/>
</dbReference>
<sequence>MIRIAFKRILILKYEMLKNFSERLLTRQEVAELLRVSLVTIHNLKKRGILKPTHKVGRKPLYLESSILEQIALSNYRNVA</sequence>
<dbReference type="EMBL" id="JAETXX010000007">
    <property type="protein sequence ID" value="MCF8715459.1"/>
    <property type="molecule type" value="Genomic_DNA"/>
</dbReference>
<dbReference type="SUPFAM" id="SSF46955">
    <property type="entry name" value="Putative DNA-binding domain"/>
    <property type="match status" value="1"/>
</dbReference>